<dbReference type="InterPro" id="IPR004826">
    <property type="entry name" value="bZIP_Maf"/>
</dbReference>
<evidence type="ECO:0000313" key="6">
    <source>
        <dbReference type="EMBL" id="KAK2554451.1"/>
    </source>
</evidence>
<dbReference type="InterPro" id="IPR008917">
    <property type="entry name" value="TF_DNA-bd_sf"/>
</dbReference>
<evidence type="ECO:0000313" key="7">
    <source>
        <dbReference type="Proteomes" id="UP001249851"/>
    </source>
</evidence>
<dbReference type="GO" id="GO:0000978">
    <property type="term" value="F:RNA polymerase II cis-regulatory region sequence-specific DNA binding"/>
    <property type="evidence" value="ECO:0007669"/>
    <property type="project" value="TreeGrafter"/>
</dbReference>
<comment type="caution">
    <text evidence="6">The sequence shown here is derived from an EMBL/GenBank/DDBJ whole genome shotgun (WGS) entry which is preliminary data.</text>
</comment>
<dbReference type="Pfam" id="PF03131">
    <property type="entry name" value="bZIP_Maf"/>
    <property type="match status" value="1"/>
</dbReference>
<keyword evidence="2" id="KW-0238">DNA-binding</keyword>
<proteinExistence type="predicted"/>
<reference evidence="6" key="2">
    <citation type="journal article" date="2023" name="Science">
        <title>Genomic signatures of disease resistance in endangered staghorn corals.</title>
        <authorList>
            <person name="Vollmer S.V."/>
            <person name="Selwyn J.D."/>
            <person name="Despard B.A."/>
            <person name="Roesel C.L."/>
        </authorList>
    </citation>
    <scope>NUCLEOTIDE SEQUENCE</scope>
    <source>
        <strain evidence="6">K2</strain>
    </source>
</reference>
<dbReference type="PANTHER" id="PTHR10129">
    <property type="entry name" value="TRANSCRIPTION FACTOR MAF"/>
    <property type="match status" value="1"/>
</dbReference>
<dbReference type="Gene3D" id="1.20.5.170">
    <property type="match status" value="1"/>
</dbReference>
<dbReference type="PANTHER" id="PTHR10129:SF50">
    <property type="entry name" value="BZIP DOMAIN-CONTAINING PROTEIN"/>
    <property type="match status" value="1"/>
</dbReference>
<evidence type="ECO:0000256" key="1">
    <source>
        <dbReference type="ARBA" id="ARBA00023015"/>
    </source>
</evidence>
<feature type="coiled-coil region" evidence="4">
    <location>
        <begin position="80"/>
        <end position="107"/>
    </location>
</feature>
<evidence type="ECO:0000259" key="5">
    <source>
        <dbReference type="Pfam" id="PF03131"/>
    </source>
</evidence>
<dbReference type="AlphaFoldDB" id="A0AAD9Q4Z6"/>
<name>A0AAD9Q4Z6_ACRCE</name>
<evidence type="ECO:0000256" key="2">
    <source>
        <dbReference type="ARBA" id="ARBA00023125"/>
    </source>
</evidence>
<evidence type="ECO:0000256" key="4">
    <source>
        <dbReference type="SAM" id="Coils"/>
    </source>
</evidence>
<protein>
    <submittedName>
        <fullName evidence="6">Transcription factor MafG</fullName>
    </submittedName>
</protein>
<dbReference type="EMBL" id="JARQWQ010000070">
    <property type="protein sequence ID" value="KAK2554451.1"/>
    <property type="molecule type" value="Genomic_DNA"/>
</dbReference>
<feature type="domain" description="Basic leucine zipper" evidence="5">
    <location>
        <begin position="21"/>
        <end position="111"/>
    </location>
</feature>
<keyword evidence="1" id="KW-0805">Transcription regulation</keyword>
<dbReference type="InterPro" id="IPR024874">
    <property type="entry name" value="Transcription_factor_Maf_fam"/>
</dbReference>
<keyword evidence="4" id="KW-0175">Coiled coil</keyword>
<organism evidence="6 7">
    <name type="scientific">Acropora cervicornis</name>
    <name type="common">Staghorn coral</name>
    <dbReference type="NCBI Taxonomy" id="6130"/>
    <lineage>
        <taxon>Eukaryota</taxon>
        <taxon>Metazoa</taxon>
        <taxon>Cnidaria</taxon>
        <taxon>Anthozoa</taxon>
        <taxon>Hexacorallia</taxon>
        <taxon>Scleractinia</taxon>
        <taxon>Astrocoeniina</taxon>
        <taxon>Acroporidae</taxon>
        <taxon>Acropora</taxon>
    </lineage>
</organism>
<keyword evidence="7" id="KW-1185">Reference proteome</keyword>
<reference evidence="6" key="1">
    <citation type="journal article" date="2023" name="G3 (Bethesda)">
        <title>Whole genome assembly and annotation of the endangered Caribbean coral Acropora cervicornis.</title>
        <authorList>
            <person name="Selwyn J.D."/>
            <person name="Vollmer S.V."/>
        </authorList>
    </citation>
    <scope>NUCLEOTIDE SEQUENCE</scope>
    <source>
        <strain evidence="6">K2</strain>
    </source>
</reference>
<dbReference type="GO" id="GO:0000981">
    <property type="term" value="F:DNA-binding transcription factor activity, RNA polymerase II-specific"/>
    <property type="evidence" value="ECO:0007669"/>
    <property type="project" value="TreeGrafter"/>
</dbReference>
<gene>
    <name evidence="6" type="ORF">P5673_024168</name>
</gene>
<dbReference type="SUPFAM" id="SSF47454">
    <property type="entry name" value="A DNA-binding domain in eukaryotic transcription factors"/>
    <property type="match status" value="1"/>
</dbReference>
<dbReference type="Proteomes" id="UP001249851">
    <property type="component" value="Unassembled WGS sequence"/>
</dbReference>
<sequence length="147" mass="17630">MENNEVYNDLNRFSHKTWVEISDSELERMSIQDLNKRIRHLSKGKKQAFRKRRRILKNRKYALKCRRKGSIETMDIAKQNKVLQQEIDRVAKELKRVMNERDEFKLKCSRLSEILSAKQRSSTQRIRLEGKLKPRPKNTCLTNISEK</sequence>
<accession>A0AAD9Q4Z6</accession>
<keyword evidence="3" id="KW-0804">Transcription</keyword>
<dbReference type="GO" id="GO:0005634">
    <property type="term" value="C:nucleus"/>
    <property type="evidence" value="ECO:0007669"/>
    <property type="project" value="TreeGrafter"/>
</dbReference>
<evidence type="ECO:0000256" key="3">
    <source>
        <dbReference type="ARBA" id="ARBA00023163"/>
    </source>
</evidence>